<reference evidence="1 2" key="1">
    <citation type="submission" date="2021-04" db="EMBL/GenBank/DDBJ databases">
        <authorList>
            <person name="Pira H."/>
            <person name="Risdian C."/>
            <person name="Wink J."/>
        </authorList>
    </citation>
    <scope>NUCLEOTIDE SEQUENCE [LARGE SCALE GENOMIC DNA]</scope>
    <source>
        <strain evidence="1 2">WH131</strain>
    </source>
</reference>
<proteinExistence type="predicted"/>
<comment type="caution">
    <text evidence="1">The sequence shown here is derived from an EMBL/GenBank/DDBJ whole genome shotgun (WGS) entry which is preliminary data.</text>
</comment>
<accession>A0ABS6SQ79</accession>
<evidence type="ECO:0000313" key="1">
    <source>
        <dbReference type="EMBL" id="MBV7267206.1"/>
    </source>
</evidence>
<organism evidence="1 2">
    <name type="scientific">Erythrobacter ani</name>
    <dbReference type="NCBI Taxonomy" id="2827235"/>
    <lineage>
        <taxon>Bacteria</taxon>
        <taxon>Pseudomonadati</taxon>
        <taxon>Pseudomonadota</taxon>
        <taxon>Alphaproteobacteria</taxon>
        <taxon>Sphingomonadales</taxon>
        <taxon>Erythrobacteraceae</taxon>
        <taxon>Erythrobacter/Porphyrobacter group</taxon>
        <taxon>Erythrobacter</taxon>
    </lineage>
</organism>
<keyword evidence="2" id="KW-1185">Reference proteome</keyword>
<name>A0ABS6SQ79_9SPHN</name>
<protein>
    <submittedName>
        <fullName evidence="1">Uncharacterized protein</fullName>
    </submittedName>
</protein>
<gene>
    <name evidence="1" type="ORF">KCG45_13520</name>
</gene>
<evidence type="ECO:0000313" key="2">
    <source>
        <dbReference type="Proteomes" id="UP000699975"/>
    </source>
</evidence>
<dbReference type="RefSeq" id="WP_218317836.1">
    <property type="nucleotide sequence ID" value="NZ_JAGSPB010000003.1"/>
</dbReference>
<sequence length="191" mass="21129">MTFELEGLAPGRASMLPEIKYRFDTEQLSTPRRLEGVHLLPSQHMGTGAGVVPVLRSMVEIARDAVHSFDHLEAVLWEPAQSLIGRRFFESVATAWIDGGAFPALGLTAFRETSDGALESVGLKHWTGQELRIEPPISNDRVAATRLGVRIINHLVIVGGLSESERITAPDNSRLVLKPSRNAKFVRVWRE</sequence>
<dbReference type="EMBL" id="JAGSPB010000003">
    <property type="protein sequence ID" value="MBV7267206.1"/>
    <property type="molecule type" value="Genomic_DNA"/>
</dbReference>
<dbReference type="Proteomes" id="UP000699975">
    <property type="component" value="Unassembled WGS sequence"/>
</dbReference>